<dbReference type="InterPro" id="IPR001533">
    <property type="entry name" value="Pterin_deHydtase"/>
</dbReference>
<dbReference type="CDD" id="cd00488">
    <property type="entry name" value="PCD_DCoH"/>
    <property type="match status" value="1"/>
</dbReference>
<dbReference type="GO" id="GO:0008124">
    <property type="term" value="F:4-alpha-hydroxytetrahydrobiopterin dehydratase activity"/>
    <property type="evidence" value="ECO:0007669"/>
    <property type="project" value="UniProtKB-EC"/>
</dbReference>
<gene>
    <name evidence="7" type="ORF">K432DRAFT_388305</name>
</gene>
<dbReference type="SUPFAM" id="SSF55248">
    <property type="entry name" value="PCD-like"/>
    <property type="match status" value="1"/>
</dbReference>
<name>A0A8E2EKQ6_9PEZI</name>
<evidence type="ECO:0000256" key="4">
    <source>
        <dbReference type="ARBA" id="ARBA00023239"/>
    </source>
</evidence>
<evidence type="ECO:0000313" key="8">
    <source>
        <dbReference type="Proteomes" id="UP000250266"/>
    </source>
</evidence>
<feature type="region of interest" description="Disordered" evidence="6">
    <location>
        <begin position="176"/>
        <end position="207"/>
    </location>
</feature>
<keyword evidence="8" id="KW-1185">Reference proteome</keyword>
<dbReference type="OrthoDB" id="277398at2759"/>
<dbReference type="EMBL" id="KV744813">
    <property type="protein sequence ID" value="OCK85801.1"/>
    <property type="molecule type" value="Genomic_DNA"/>
</dbReference>
<evidence type="ECO:0000256" key="5">
    <source>
        <dbReference type="ARBA" id="ARBA00030497"/>
    </source>
</evidence>
<dbReference type="Proteomes" id="UP000250266">
    <property type="component" value="Unassembled WGS sequence"/>
</dbReference>
<dbReference type="Pfam" id="PF01329">
    <property type="entry name" value="Pterin_4a"/>
    <property type="match status" value="1"/>
</dbReference>
<comment type="similarity">
    <text evidence="2">Belongs to the pterin-4-alpha-carbinolamine dehydratase family.</text>
</comment>
<keyword evidence="4" id="KW-0456">Lyase</keyword>
<dbReference type="InterPro" id="IPR036428">
    <property type="entry name" value="PCD_sf"/>
</dbReference>
<evidence type="ECO:0000256" key="6">
    <source>
        <dbReference type="SAM" id="MobiDB-lite"/>
    </source>
</evidence>
<evidence type="ECO:0000256" key="1">
    <source>
        <dbReference type="ARBA" id="ARBA00001554"/>
    </source>
</evidence>
<feature type="compositionally biased region" description="Low complexity" evidence="6">
    <location>
        <begin position="53"/>
        <end position="71"/>
    </location>
</feature>
<accession>A0A8E2EKQ6</accession>
<dbReference type="PANTHER" id="PTHR12599">
    <property type="entry name" value="PTERIN-4-ALPHA-CARBINOLAMINE DEHYDRATASE"/>
    <property type="match status" value="1"/>
</dbReference>
<evidence type="ECO:0000313" key="7">
    <source>
        <dbReference type="EMBL" id="OCK85801.1"/>
    </source>
</evidence>
<reference evidence="7 8" key="1">
    <citation type="journal article" date="2016" name="Nat. Commun.">
        <title>Ectomycorrhizal ecology is imprinted in the genome of the dominant symbiotic fungus Cenococcum geophilum.</title>
        <authorList>
            <consortium name="DOE Joint Genome Institute"/>
            <person name="Peter M."/>
            <person name="Kohler A."/>
            <person name="Ohm R.A."/>
            <person name="Kuo A."/>
            <person name="Krutzmann J."/>
            <person name="Morin E."/>
            <person name="Arend M."/>
            <person name="Barry K.W."/>
            <person name="Binder M."/>
            <person name="Choi C."/>
            <person name="Clum A."/>
            <person name="Copeland A."/>
            <person name="Grisel N."/>
            <person name="Haridas S."/>
            <person name="Kipfer T."/>
            <person name="LaButti K."/>
            <person name="Lindquist E."/>
            <person name="Lipzen A."/>
            <person name="Maire R."/>
            <person name="Meier B."/>
            <person name="Mihaltcheva S."/>
            <person name="Molinier V."/>
            <person name="Murat C."/>
            <person name="Poggeler S."/>
            <person name="Quandt C.A."/>
            <person name="Sperisen C."/>
            <person name="Tritt A."/>
            <person name="Tisserant E."/>
            <person name="Crous P.W."/>
            <person name="Henrissat B."/>
            <person name="Nehls U."/>
            <person name="Egli S."/>
            <person name="Spatafora J.W."/>
            <person name="Grigoriev I.V."/>
            <person name="Martin F.M."/>
        </authorList>
    </citation>
    <scope>NUCLEOTIDE SEQUENCE [LARGE SCALE GENOMIC DNA]</scope>
    <source>
        <strain evidence="7 8">CBS 459.81</strain>
    </source>
</reference>
<proteinExistence type="inferred from homology"/>
<comment type="catalytic activity">
    <reaction evidence="1">
        <text>(4aS,6R)-4a-hydroxy-L-erythro-5,6,7,8-tetrahydrobiopterin = (6R)-L-erythro-6,7-dihydrobiopterin + H2O</text>
        <dbReference type="Rhea" id="RHEA:11920"/>
        <dbReference type="ChEBI" id="CHEBI:15377"/>
        <dbReference type="ChEBI" id="CHEBI:15642"/>
        <dbReference type="ChEBI" id="CHEBI:43120"/>
        <dbReference type="EC" id="4.2.1.96"/>
    </reaction>
</comment>
<dbReference type="Gene3D" id="3.30.1360.20">
    <property type="entry name" value="Transcriptional coactivator/pterin dehydratase"/>
    <property type="match status" value="1"/>
</dbReference>
<protein>
    <recommendedName>
        <fullName evidence="3">4a-hydroxytetrahydrobiopterin dehydratase</fullName>
        <ecNumber evidence="3">4.2.1.96</ecNumber>
    </recommendedName>
    <alternativeName>
        <fullName evidence="5">4-alpha-hydroxy-tetrahydropterin dehydratase</fullName>
    </alternativeName>
</protein>
<dbReference type="AlphaFoldDB" id="A0A8E2EKQ6"/>
<feature type="region of interest" description="Disordered" evidence="6">
    <location>
        <begin position="37"/>
        <end position="86"/>
    </location>
</feature>
<dbReference type="GO" id="GO:0006729">
    <property type="term" value="P:tetrahydrobiopterin biosynthetic process"/>
    <property type="evidence" value="ECO:0007669"/>
    <property type="project" value="InterPro"/>
</dbReference>
<evidence type="ECO:0000256" key="2">
    <source>
        <dbReference type="ARBA" id="ARBA00006472"/>
    </source>
</evidence>
<dbReference type="EC" id="4.2.1.96" evidence="3"/>
<sequence length="238" mass="26717">MALRYMRLSQAIHKYESIYRSGIPSIVHQALQIPTRHPIPASHSPIRTNFRRTSCTSDSNPTPSSTPNSTPIFSANSPDELPSRASDLLRNSPWTLTTSRIGIARTYRFKTFKTAWNFMNLVAAECQKQRHHPSWHNLYNEVTIEWTTHRPRGLSVKDVAMAEFCDRTATDIGVETDAPALPEGSSDNVETKSKGASGNGNGGSTAARGDYIVQQRRAMHIPAESVAIKLYRRFQHRR</sequence>
<evidence type="ECO:0000256" key="3">
    <source>
        <dbReference type="ARBA" id="ARBA00013252"/>
    </source>
</evidence>
<dbReference type="PANTHER" id="PTHR12599:SF0">
    <property type="entry name" value="PTERIN-4-ALPHA-CARBINOLAMINE DEHYDRATASE"/>
    <property type="match status" value="1"/>
</dbReference>
<organism evidence="7 8">
    <name type="scientific">Lepidopterella palustris CBS 459.81</name>
    <dbReference type="NCBI Taxonomy" id="1314670"/>
    <lineage>
        <taxon>Eukaryota</taxon>
        <taxon>Fungi</taxon>
        <taxon>Dikarya</taxon>
        <taxon>Ascomycota</taxon>
        <taxon>Pezizomycotina</taxon>
        <taxon>Dothideomycetes</taxon>
        <taxon>Pleosporomycetidae</taxon>
        <taxon>Mytilinidiales</taxon>
        <taxon>Argynnaceae</taxon>
        <taxon>Lepidopterella</taxon>
    </lineage>
</organism>